<reference evidence="1" key="1">
    <citation type="submission" date="2018-02" db="EMBL/GenBank/DDBJ databases">
        <title>Rhizophora mucronata_Transcriptome.</title>
        <authorList>
            <person name="Meera S.P."/>
            <person name="Sreeshan A."/>
            <person name="Augustine A."/>
        </authorList>
    </citation>
    <scope>NUCLEOTIDE SEQUENCE</scope>
    <source>
        <tissue evidence="1">Leaf</tissue>
    </source>
</reference>
<dbReference type="AlphaFoldDB" id="A0A2P2LWN6"/>
<organism evidence="1">
    <name type="scientific">Rhizophora mucronata</name>
    <name type="common">Asiatic mangrove</name>
    <dbReference type="NCBI Taxonomy" id="61149"/>
    <lineage>
        <taxon>Eukaryota</taxon>
        <taxon>Viridiplantae</taxon>
        <taxon>Streptophyta</taxon>
        <taxon>Embryophyta</taxon>
        <taxon>Tracheophyta</taxon>
        <taxon>Spermatophyta</taxon>
        <taxon>Magnoliopsida</taxon>
        <taxon>eudicotyledons</taxon>
        <taxon>Gunneridae</taxon>
        <taxon>Pentapetalae</taxon>
        <taxon>rosids</taxon>
        <taxon>fabids</taxon>
        <taxon>Malpighiales</taxon>
        <taxon>Rhizophoraceae</taxon>
        <taxon>Rhizophora</taxon>
    </lineage>
</organism>
<evidence type="ECO:0000313" key="1">
    <source>
        <dbReference type="EMBL" id="MBX22363.1"/>
    </source>
</evidence>
<name>A0A2P2LWN6_RHIMU</name>
<dbReference type="EMBL" id="GGEC01041879">
    <property type="protein sequence ID" value="MBX22363.1"/>
    <property type="molecule type" value="Transcribed_RNA"/>
</dbReference>
<sequence>MERTNVTNCEPLFGNSSGQTVIQSLFSKLKSFCQKNQIF</sequence>
<proteinExistence type="predicted"/>
<accession>A0A2P2LWN6</accession>
<protein>
    <submittedName>
        <fullName evidence="1">Uncharacterized protein</fullName>
    </submittedName>
</protein>